<evidence type="ECO:0000313" key="2">
    <source>
        <dbReference type="EMBL" id="KAJ7770578.1"/>
    </source>
</evidence>
<sequence length="284" mass="31318">MSTLKTEFPLYWNNMVSHLYKASLSLLLHGIFLVLFMLAIHILSRRKTTSRRTLLAATWLMFWVGNTRLALDVLATAVSIRIVQDNIQSSANLIAQLRLLFTLQSVQTGFFALNVLVADILFLYRCYVIWGCQKRVLILPGMFIAATIAASVRYFVTEGPSSLVTASSGPIFGPKLPYVLGALTNLVITSFIVGKICWIRRDAHIVGANRLKQRYDVVLTILLESGALYCLSAILMAIFGTPSPSFVAGAIFDAIAVEGVNILPMLMVVRIGLGHSSQETPEPR</sequence>
<feature type="transmembrane region" description="Helical" evidence="1">
    <location>
        <begin position="246"/>
        <end position="269"/>
    </location>
</feature>
<keyword evidence="1" id="KW-0472">Membrane</keyword>
<evidence type="ECO:0000313" key="3">
    <source>
        <dbReference type="Proteomes" id="UP001215598"/>
    </source>
</evidence>
<organism evidence="2 3">
    <name type="scientific">Mycena metata</name>
    <dbReference type="NCBI Taxonomy" id="1033252"/>
    <lineage>
        <taxon>Eukaryota</taxon>
        <taxon>Fungi</taxon>
        <taxon>Dikarya</taxon>
        <taxon>Basidiomycota</taxon>
        <taxon>Agaricomycotina</taxon>
        <taxon>Agaricomycetes</taxon>
        <taxon>Agaricomycetidae</taxon>
        <taxon>Agaricales</taxon>
        <taxon>Marasmiineae</taxon>
        <taxon>Mycenaceae</taxon>
        <taxon>Mycena</taxon>
    </lineage>
</organism>
<name>A0AAD7JUE6_9AGAR</name>
<feature type="transmembrane region" description="Helical" evidence="1">
    <location>
        <begin position="55"/>
        <end position="80"/>
    </location>
</feature>
<dbReference type="AlphaFoldDB" id="A0AAD7JUE6"/>
<feature type="transmembrane region" description="Helical" evidence="1">
    <location>
        <begin position="136"/>
        <end position="156"/>
    </location>
</feature>
<keyword evidence="1" id="KW-0812">Transmembrane</keyword>
<dbReference type="EMBL" id="JARKIB010000016">
    <property type="protein sequence ID" value="KAJ7770578.1"/>
    <property type="molecule type" value="Genomic_DNA"/>
</dbReference>
<keyword evidence="1" id="KW-1133">Transmembrane helix</keyword>
<gene>
    <name evidence="2" type="ORF">B0H16DRAFT_1715236</name>
</gene>
<dbReference type="Proteomes" id="UP001215598">
    <property type="component" value="Unassembled WGS sequence"/>
</dbReference>
<evidence type="ECO:0000256" key="1">
    <source>
        <dbReference type="SAM" id="Phobius"/>
    </source>
</evidence>
<proteinExistence type="predicted"/>
<accession>A0AAD7JUE6</accession>
<comment type="caution">
    <text evidence="2">The sequence shown here is derived from an EMBL/GenBank/DDBJ whole genome shotgun (WGS) entry which is preliminary data.</text>
</comment>
<reference evidence="2" key="1">
    <citation type="submission" date="2023-03" db="EMBL/GenBank/DDBJ databases">
        <title>Massive genome expansion in bonnet fungi (Mycena s.s.) driven by repeated elements and novel gene families across ecological guilds.</title>
        <authorList>
            <consortium name="Lawrence Berkeley National Laboratory"/>
            <person name="Harder C.B."/>
            <person name="Miyauchi S."/>
            <person name="Viragh M."/>
            <person name="Kuo A."/>
            <person name="Thoen E."/>
            <person name="Andreopoulos B."/>
            <person name="Lu D."/>
            <person name="Skrede I."/>
            <person name="Drula E."/>
            <person name="Henrissat B."/>
            <person name="Morin E."/>
            <person name="Kohler A."/>
            <person name="Barry K."/>
            <person name="LaButti K."/>
            <person name="Morin E."/>
            <person name="Salamov A."/>
            <person name="Lipzen A."/>
            <person name="Mereny Z."/>
            <person name="Hegedus B."/>
            <person name="Baldrian P."/>
            <person name="Stursova M."/>
            <person name="Weitz H."/>
            <person name="Taylor A."/>
            <person name="Grigoriev I.V."/>
            <person name="Nagy L.G."/>
            <person name="Martin F."/>
            <person name="Kauserud H."/>
        </authorList>
    </citation>
    <scope>NUCLEOTIDE SEQUENCE</scope>
    <source>
        <strain evidence="2">CBHHK182m</strain>
    </source>
</reference>
<feature type="transmembrane region" description="Helical" evidence="1">
    <location>
        <begin position="20"/>
        <end position="43"/>
    </location>
</feature>
<protein>
    <submittedName>
        <fullName evidence="2">Uncharacterized protein</fullName>
    </submittedName>
</protein>
<keyword evidence="3" id="KW-1185">Reference proteome</keyword>
<feature type="transmembrane region" description="Helical" evidence="1">
    <location>
        <begin position="218"/>
        <end position="240"/>
    </location>
</feature>
<feature type="transmembrane region" description="Helical" evidence="1">
    <location>
        <begin position="100"/>
        <end position="124"/>
    </location>
</feature>
<feature type="transmembrane region" description="Helical" evidence="1">
    <location>
        <begin position="176"/>
        <end position="198"/>
    </location>
</feature>